<dbReference type="PANTHER" id="PTHR45707:SF76">
    <property type="entry name" value="PROTEIN KINASE DOMAIN-CONTAINING PROTEIN"/>
    <property type="match status" value="1"/>
</dbReference>
<evidence type="ECO:0000256" key="9">
    <source>
        <dbReference type="ARBA" id="ARBA00022989"/>
    </source>
</evidence>
<dbReference type="SMART" id="SM00367">
    <property type="entry name" value="LRR_CC"/>
    <property type="match status" value="5"/>
</dbReference>
<dbReference type="InterPro" id="IPR008271">
    <property type="entry name" value="Ser/Thr_kinase_AS"/>
</dbReference>
<dbReference type="PROSITE" id="PS50011">
    <property type="entry name" value="PROTEIN_KINASE_DOM"/>
    <property type="match status" value="1"/>
</dbReference>
<dbReference type="InterPro" id="IPR006553">
    <property type="entry name" value="Leu-rich_rpt_Cys-con_subtyp"/>
</dbReference>
<dbReference type="InterPro" id="IPR001611">
    <property type="entry name" value="Leu-rich_rpt"/>
</dbReference>
<evidence type="ECO:0000256" key="11">
    <source>
        <dbReference type="PROSITE-ProRule" id="PRU10141"/>
    </source>
</evidence>
<dbReference type="InterPro" id="IPR017441">
    <property type="entry name" value="Protein_kinase_ATP_BS"/>
</dbReference>
<name>A0A2T8I8M0_9POAL</name>
<evidence type="ECO:0000256" key="3">
    <source>
        <dbReference type="ARBA" id="ARBA00022679"/>
    </source>
</evidence>
<dbReference type="SUPFAM" id="SSF56112">
    <property type="entry name" value="Protein kinase-like (PK-like)"/>
    <property type="match status" value="1"/>
</dbReference>
<keyword evidence="8 11" id="KW-0067">ATP-binding</keyword>
<gene>
    <name evidence="13" type="ORF">PAHAL_8G119700</name>
</gene>
<dbReference type="PROSITE" id="PS51450">
    <property type="entry name" value="LRR"/>
    <property type="match status" value="1"/>
</dbReference>
<dbReference type="EMBL" id="CM008053">
    <property type="protein sequence ID" value="PVH34021.1"/>
    <property type="molecule type" value="Genomic_DNA"/>
</dbReference>
<dbReference type="InterPro" id="IPR032675">
    <property type="entry name" value="LRR_dom_sf"/>
</dbReference>
<dbReference type="PROSITE" id="PS00108">
    <property type="entry name" value="PROTEIN_KINASE_ST"/>
    <property type="match status" value="1"/>
</dbReference>
<keyword evidence="7" id="KW-0418">Kinase</keyword>
<protein>
    <recommendedName>
        <fullName evidence="12">Protein kinase domain-containing protein</fullName>
    </recommendedName>
</protein>
<dbReference type="PROSITE" id="PS00107">
    <property type="entry name" value="PROTEIN_KINASE_ATP"/>
    <property type="match status" value="1"/>
</dbReference>
<keyword evidence="9" id="KW-1133">Transmembrane helix</keyword>
<keyword evidence="3" id="KW-0808">Transferase</keyword>
<dbReference type="Pfam" id="PF00069">
    <property type="entry name" value="Pkinase"/>
    <property type="match status" value="1"/>
</dbReference>
<dbReference type="Gene3D" id="3.30.200.20">
    <property type="entry name" value="Phosphorylase Kinase, domain 1"/>
    <property type="match status" value="1"/>
</dbReference>
<accession>A0A2T8I8M0</accession>
<dbReference type="InterPro" id="IPR011009">
    <property type="entry name" value="Kinase-like_dom_sf"/>
</dbReference>
<keyword evidence="5" id="KW-0677">Repeat</keyword>
<feature type="domain" description="Protein kinase" evidence="12">
    <location>
        <begin position="115"/>
        <end position="407"/>
    </location>
</feature>
<keyword evidence="10" id="KW-0472">Membrane</keyword>
<dbReference type="GO" id="GO:0004672">
    <property type="term" value="F:protein kinase activity"/>
    <property type="evidence" value="ECO:0007669"/>
    <property type="project" value="InterPro"/>
</dbReference>
<evidence type="ECO:0000256" key="1">
    <source>
        <dbReference type="ARBA" id="ARBA00004162"/>
    </source>
</evidence>
<dbReference type="Proteomes" id="UP000243499">
    <property type="component" value="Chromosome 8"/>
</dbReference>
<dbReference type="Gene3D" id="1.10.510.10">
    <property type="entry name" value="Transferase(Phosphotransferase) domain 1"/>
    <property type="match status" value="1"/>
</dbReference>
<evidence type="ECO:0000259" key="12">
    <source>
        <dbReference type="PROSITE" id="PS50011"/>
    </source>
</evidence>
<keyword evidence="4" id="KW-0812">Transmembrane</keyword>
<dbReference type="GO" id="GO:0005524">
    <property type="term" value="F:ATP binding"/>
    <property type="evidence" value="ECO:0007669"/>
    <property type="project" value="UniProtKB-UniRule"/>
</dbReference>
<evidence type="ECO:0000256" key="6">
    <source>
        <dbReference type="ARBA" id="ARBA00022741"/>
    </source>
</evidence>
<evidence type="ECO:0000256" key="7">
    <source>
        <dbReference type="ARBA" id="ARBA00022777"/>
    </source>
</evidence>
<keyword evidence="6 11" id="KW-0547">Nucleotide-binding</keyword>
<dbReference type="GO" id="GO:0005886">
    <property type="term" value="C:plasma membrane"/>
    <property type="evidence" value="ECO:0007669"/>
    <property type="project" value="UniProtKB-SubCell"/>
</dbReference>
<dbReference type="PANTHER" id="PTHR45707">
    <property type="entry name" value="C2 CALCIUM/LIPID-BINDING PLANT PHOSPHORIBOSYLTRANSFERASE FAMILY PROTEIN"/>
    <property type="match status" value="1"/>
</dbReference>
<evidence type="ECO:0000256" key="4">
    <source>
        <dbReference type="ARBA" id="ARBA00022692"/>
    </source>
</evidence>
<evidence type="ECO:0000256" key="2">
    <source>
        <dbReference type="ARBA" id="ARBA00022614"/>
    </source>
</evidence>
<dbReference type="Pfam" id="PF25019">
    <property type="entry name" value="LRR_R13L1-DRL21"/>
    <property type="match status" value="1"/>
</dbReference>
<dbReference type="SUPFAM" id="SSF52047">
    <property type="entry name" value="RNI-like"/>
    <property type="match status" value="1"/>
</dbReference>
<dbReference type="Gramene" id="PVH34021">
    <property type="protein sequence ID" value="PVH34021"/>
    <property type="gene ID" value="PAHAL_8G119700"/>
</dbReference>
<keyword evidence="2" id="KW-0433">Leucine-rich repeat</keyword>
<dbReference type="AlphaFoldDB" id="A0A2T8I8M0"/>
<reference evidence="13" key="1">
    <citation type="submission" date="2018-04" db="EMBL/GenBank/DDBJ databases">
        <title>WGS assembly of Panicum hallii.</title>
        <authorList>
            <person name="Lovell J."/>
            <person name="Jenkins J."/>
            <person name="Lowry D."/>
            <person name="Mamidi S."/>
            <person name="Sreedasyam A."/>
            <person name="Weng X."/>
            <person name="Barry K."/>
            <person name="Bonette J."/>
            <person name="Campitelli B."/>
            <person name="Daum C."/>
            <person name="Gordon S."/>
            <person name="Gould B."/>
            <person name="Lipzen A."/>
            <person name="Macqueen A."/>
            <person name="Palacio-Mejia J."/>
            <person name="Plott C."/>
            <person name="Shakirov E."/>
            <person name="Shu S."/>
            <person name="Yoshinaga Y."/>
            <person name="Zane M."/>
            <person name="Rokhsar D."/>
            <person name="Grimwood J."/>
            <person name="Schmutz J."/>
            <person name="Juenger T."/>
        </authorList>
    </citation>
    <scope>NUCLEOTIDE SEQUENCE [LARGE SCALE GENOMIC DNA]</scope>
    <source>
        <strain evidence="13">FIL2</strain>
    </source>
</reference>
<evidence type="ECO:0000256" key="8">
    <source>
        <dbReference type="ARBA" id="ARBA00022840"/>
    </source>
</evidence>
<dbReference type="InterPro" id="IPR000719">
    <property type="entry name" value="Prot_kinase_dom"/>
</dbReference>
<dbReference type="Gene3D" id="3.80.10.10">
    <property type="entry name" value="Ribonuclease Inhibitor"/>
    <property type="match status" value="4"/>
</dbReference>
<dbReference type="InterPro" id="IPR056789">
    <property type="entry name" value="LRR_R13L1-DRL21"/>
</dbReference>
<sequence>MRVQHKLVCLRVHLHFVHSYPVDFLPTTTSAPLLLPRAHVRASTSISPLTSELSSIYLSHQGSPRPQRSSSSDLRPCLACASLVSSKNYRTRRHINMDSEDEIPFQILREITDGFSKERKLGQGAFGVVYKGVTKNGDDVAVKRLLINSSLDFKHQLKNELYNLRKLNHPNIVHVLGYCFETEQKPFIMEDGSKVFVDETQGALCLEYMHNGSLQRLLSDEFSGLEWHTRFKIIKGTCEGLKYIHELEEPIYHLDLKPDNILLDKDMVPKIADFGLSRIIHNKEPTRITQNPYGTQGYQPREYIDSGEISGKFDIFSLGVIMIRVVSGPKGYPKCLDMCLDEFVDQVQRNWRNRLQATYSSGSLVEAYCHQVKTCIQLAWLCVEEDSKKRPNIGKITEKLNEIETAIGELCEKYIARLLGLSFFQHSASPTGDREDDVAATVFTMHDLVHDLARSIMLFEIIDASKQCNTGGSRFQFALLNDCTKPLKSFTQYPTAVRALRFHGSDQNVLHGASFLSAKYLCVLDLNECSVQKLPKSIGNLKHLRYINAPRVEHRAIPNCITKLKKLIYLSLRGSYQILALPESIGELKGLMYLDLSGCSRLEKLPVSFGMLTKLVHLDMSGCSDVTGVSESLESLTNLEYLNLSHYRTLSTTKRQPPEALRRLTDLKYLNLSGSTFFIEDHGIIQALCSLTKLQCLNLSKCSLLVRDSHLTWISEAMRNLTELRYLDLSSCSTVSGADEALPIFLECISNLPNLEHLDLSNNRELTRVPDCICSLRKLHRLDLSYCYSLRSLPATLHEMDSLKFLHLHKLLKVPALNKNLITLPHFLVQADYHNSSSNLALLQDVNRTDLVISRLENVKSVQEARSVRLMEKGIKKMKLNWTRDSERFVEDMELLAELIPPITLEKLFIDGYSSVRFPEWFIGIADHLPNLCRISLSNLPKCNALPPLGQLPNLEELNFCGMSGISKIDGDLYGTRRPSFPRLKDFSLSGMESLEVWYTTYSHGGDGVSKFMFPNLQRLTICECPNLRQKPCPHRAEERWNIWGACDGVISSWEERASQTAASSPSSAPVTTLLCIDSCKVPMHKWRLLHHLPALTKLEIYGCSNLSSSPEIMQALSSLQSLTLWSRGQPEPELPNWLGQLASLKKLTIEGYEVQALQGSMGHLSLLQSLCLKGIESMTALP</sequence>
<dbReference type="SUPFAM" id="SSF52058">
    <property type="entry name" value="L domain-like"/>
    <property type="match status" value="2"/>
</dbReference>
<proteinExistence type="predicted"/>
<dbReference type="Pfam" id="PF13855">
    <property type="entry name" value="LRR_8"/>
    <property type="match status" value="1"/>
</dbReference>
<evidence type="ECO:0000256" key="5">
    <source>
        <dbReference type="ARBA" id="ARBA00022737"/>
    </source>
</evidence>
<evidence type="ECO:0000256" key="10">
    <source>
        <dbReference type="ARBA" id="ARBA00023136"/>
    </source>
</evidence>
<feature type="binding site" evidence="11">
    <location>
        <position position="143"/>
    </location>
    <ligand>
        <name>ATP</name>
        <dbReference type="ChEBI" id="CHEBI:30616"/>
    </ligand>
</feature>
<dbReference type="Pfam" id="PF23598">
    <property type="entry name" value="LRR_14"/>
    <property type="match status" value="1"/>
</dbReference>
<comment type="subcellular location">
    <subcellularLocation>
        <location evidence="1">Cell membrane</location>
        <topology evidence="1">Single-pass membrane protein</topology>
    </subcellularLocation>
</comment>
<evidence type="ECO:0000313" key="13">
    <source>
        <dbReference type="EMBL" id="PVH34021.1"/>
    </source>
</evidence>
<dbReference type="SMART" id="SM00220">
    <property type="entry name" value="S_TKc"/>
    <property type="match status" value="1"/>
</dbReference>
<dbReference type="FunFam" id="1.10.510.10:FF:000870">
    <property type="entry name" value="OSJNBa0016N04.16-like protein"/>
    <property type="match status" value="1"/>
</dbReference>
<dbReference type="InterPro" id="IPR055414">
    <property type="entry name" value="LRR_R13L4/SHOC2-like"/>
</dbReference>
<organism evidence="13">
    <name type="scientific">Panicum hallii</name>
    <dbReference type="NCBI Taxonomy" id="206008"/>
    <lineage>
        <taxon>Eukaryota</taxon>
        <taxon>Viridiplantae</taxon>
        <taxon>Streptophyta</taxon>
        <taxon>Embryophyta</taxon>
        <taxon>Tracheophyta</taxon>
        <taxon>Spermatophyta</taxon>
        <taxon>Magnoliopsida</taxon>
        <taxon>Liliopsida</taxon>
        <taxon>Poales</taxon>
        <taxon>Poaceae</taxon>
        <taxon>PACMAD clade</taxon>
        <taxon>Panicoideae</taxon>
        <taxon>Panicodae</taxon>
        <taxon>Paniceae</taxon>
        <taxon>Panicinae</taxon>
        <taxon>Panicum</taxon>
        <taxon>Panicum sect. Panicum</taxon>
    </lineage>
</organism>